<comment type="caution">
    <text evidence="1">The sequence shown here is derived from an EMBL/GenBank/DDBJ whole genome shotgun (WGS) entry which is preliminary data.</text>
</comment>
<protein>
    <recommendedName>
        <fullName evidence="3">Cytochrome P450</fullName>
    </recommendedName>
</protein>
<evidence type="ECO:0000313" key="1">
    <source>
        <dbReference type="EMBL" id="CAG7815675.1"/>
    </source>
</evidence>
<gene>
    <name evidence="1" type="ORF">AFUS01_LOCUS26340</name>
</gene>
<accession>A0A8J2KJJ1</accession>
<dbReference type="InterPro" id="IPR001128">
    <property type="entry name" value="Cyt_P450"/>
</dbReference>
<reference evidence="1" key="1">
    <citation type="submission" date="2021-06" db="EMBL/GenBank/DDBJ databases">
        <authorList>
            <person name="Hodson N. C."/>
            <person name="Mongue J. A."/>
            <person name="Jaron S. K."/>
        </authorList>
    </citation>
    <scope>NUCLEOTIDE SEQUENCE</scope>
</reference>
<sequence length="94" mass="10700">MILYVLLFLGGALLSWNYFRARDNSRLPPKIPGAIPILGHLLALGDFPCKILLNWKKKYGPVYIVKFGSFRTVVFNDTKSVKEAFKLVAFNDRP</sequence>
<dbReference type="PANTHER" id="PTHR24299:SF21">
    <property type="entry name" value="OS09G0441600 PROTEIN"/>
    <property type="match status" value="1"/>
</dbReference>
<dbReference type="Pfam" id="PF00067">
    <property type="entry name" value="p450"/>
    <property type="match status" value="1"/>
</dbReference>
<name>A0A8J2KJJ1_9HEXA</name>
<organism evidence="1 2">
    <name type="scientific">Allacma fusca</name>
    <dbReference type="NCBI Taxonomy" id="39272"/>
    <lineage>
        <taxon>Eukaryota</taxon>
        <taxon>Metazoa</taxon>
        <taxon>Ecdysozoa</taxon>
        <taxon>Arthropoda</taxon>
        <taxon>Hexapoda</taxon>
        <taxon>Collembola</taxon>
        <taxon>Symphypleona</taxon>
        <taxon>Sminthuridae</taxon>
        <taxon>Allacma</taxon>
    </lineage>
</organism>
<dbReference type="AlphaFoldDB" id="A0A8J2KJJ1"/>
<proteinExistence type="predicted"/>
<dbReference type="GO" id="GO:0004497">
    <property type="term" value="F:monooxygenase activity"/>
    <property type="evidence" value="ECO:0007669"/>
    <property type="project" value="InterPro"/>
</dbReference>
<dbReference type="Proteomes" id="UP000708208">
    <property type="component" value="Unassembled WGS sequence"/>
</dbReference>
<keyword evidence="2" id="KW-1185">Reference proteome</keyword>
<dbReference type="GO" id="GO:0020037">
    <property type="term" value="F:heme binding"/>
    <property type="evidence" value="ECO:0007669"/>
    <property type="project" value="InterPro"/>
</dbReference>
<evidence type="ECO:0000313" key="2">
    <source>
        <dbReference type="Proteomes" id="UP000708208"/>
    </source>
</evidence>
<dbReference type="OrthoDB" id="1844152at2759"/>
<dbReference type="PANTHER" id="PTHR24299">
    <property type="entry name" value="CYTOCHROME P450 FAMILY 1"/>
    <property type="match status" value="1"/>
</dbReference>
<dbReference type="EMBL" id="CAJVCH010350337">
    <property type="protein sequence ID" value="CAG7815675.1"/>
    <property type="molecule type" value="Genomic_DNA"/>
</dbReference>
<dbReference type="GO" id="GO:0005506">
    <property type="term" value="F:iron ion binding"/>
    <property type="evidence" value="ECO:0007669"/>
    <property type="project" value="InterPro"/>
</dbReference>
<dbReference type="GO" id="GO:0016705">
    <property type="term" value="F:oxidoreductase activity, acting on paired donors, with incorporation or reduction of molecular oxygen"/>
    <property type="evidence" value="ECO:0007669"/>
    <property type="project" value="InterPro"/>
</dbReference>
<feature type="non-terminal residue" evidence="1">
    <location>
        <position position="94"/>
    </location>
</feature>
<evidence type="ECO:0008006" key="3">
    <source>
        <dbReference type="Google" id="ProtNLM"/>
    </source>
</evidence>